<evidence type="ECO:0000256" key="1">
    <source>
        <dbReference type="ARBA" id="ARBA00022614"/>
    </source>
</evidence>
<dbReference type="EMBL" id="JAODUP010000137">
    <property type="protein sequence ID" value="KAK2160259.1"/>
    <property type="molecule type" value="Genomic_DNA"/>
</dbReference>
<dbReference type="CDD" id="cd00116">
    <property type="entry name" value="LRR_RI"/>
    <property type="match status" value="1"/>
</dbReference>
<dbReference type="InterPro" id="IPR032675">
    <property type="entry name" value="LRR_dom_sf"/>
</dbReference>
<evidence type="ECO:0000256" key="3">
    <source>
        <dbReference type="ARBA" id="ARBA00038315"/>
    </source>
</evidence>
<feature type="compositionally biased region" description="Basic and acidic residues" evidence="4">
    <location>
        <begin position="107"/>
        <end position="122"/>
    </location>
</feature>
<evidence type="ECO:0000313" key="6">
    <source>
        <dbReference type="Proteomes" id="UP001208570"/>
    </source>
</evidence>
<dbReference type="Gene3D" id="3.80.10.10">
    <property type="entry name" value="Ribonuclease Inhibitor"/>
    <property type="match status" value="1"/>
</dbReference>
<dbReference type="Proteomes" id="UP001208570">
    <property type="component" value="Unassembled WGS sequence"/>
</dbReference>
<dbReference type="InterPro" id="IPR051279">
    <property type="entry name" value="PP1-Reg/Actin-Interact_Protein"/>
</dbReference>
<feature type="compositionally biased region" description="Polar residues" evidence="4">
    <location>
        <begin position="76"/>
        <end position="85"/>
    </location>
</feature>
<feature type="region of interest" description="Disordered" evidence="4">
    <location>
        <begin position="888"/>
        <end position="916"/>
    </location>
</feature>
<feature type="compositionally biased region" description="Low complexity" evidence="4">
    <location>
        <begin position="1005"/>
        <end position="1014"/>
    </location>
</feature>
<dbReference type="Pfam" id="PF13516">
    <property type="entry name" value="LRR_6"/>
    <property type="match status" value="3"/>
</dbReference>
<reference evidence="5" key="1">
    <citation type="journal article" date="2023" name="Mol. Biol. Evol.">
        <title>Third-Generation Sequencing Reveals the Adaptive Role of the Epigenome in Three Deep-Sea Polychaetes.</title>
        <authorList>
            <person name="Perez M."/>
            <person name="Aroh O."/>
            <person name="Sun Y."/>
            <person name="Lan Y."/>
            <person name="Juniper S.K."/>
            <person name="Young C.R."/>
            <person name="Angers B."/>
            <person name="Qian P.Y."/>
        </authorList>
    </citation>
    <scope>NUCLEOTIDE SEQUENCE</scope>
    <source>
        <strain evidence="5">P08H-3</strain>
    </source>
</reference>
<dbReference type="SUPFAM" id="SSF52047">
    <property type="entry name" value="RNI-like"/>
    <property type="match status" value="1"/>
</dbReference>
<accession>A0AAD9JWF7</accession>
<comment type="caution">
    <text evidence="5">The sequence shown here is derived from an EMBL/GenBank/DDBJ whole genome shotgun (WGS) entry which is preliminary data.</text>
</comment>
<evidence type="ECO:0008006" key="7">
    <source>
        <dbReference type="Google" id="ProtNLM"/>
    </source>
</evidence>
<feature type="region of interest" description="Disordered" evidence="4">
    <location>
        <begin position="66"/>
        <end position="127"/>
    </location>
</feature>
<name>A0AAD9JWF7_9ANNE</name>
<keyword evidence="6" id="KW-1185">Reference proteome</keyword>
<dbReference type="InterPro" id="IPR001611">
    <property type="entry name" value="Leu-rich_rpt"/>
</dbReference>
<keyword evidence="1" id="KW-0433">Leucine-rich repeat</keyword>
<feature type="region of interest" description="Disordered" evidence="4">
    <location>
        <begin position="561"/>
        <end position="602"/>
    </location>
</feature>
<keyword evidence="2" id="KW-0677">Repeat</keyword>
<feature type="region of interest" description="Disordered" evidence="4">
    <location>
        <begin position="781"/>
        <end position="825"/>
    </location>
</feature>
<comment type="similarity">
    <text evidence="3">Belongs to the PPP1R37 family.</text>
</comment>
<organism evidence="5 6">
    <name type="scientific">Paralvinella palmiformis</name>
    <dbReference type="NCBI Taxonomy" id="53620"/>
    <lineage>
        <taxon>Eukaryota</taxon>
        <taxon>Metazoa</taxon>
        <taxon>Spiralia</taxon>
        <taxon>Lophotrochozoa</taxon>
        <taxon>Annelida</taxon>
        <taxon>Polychaeta</taxon>
        <taxon>Sedentaria</taxon>
        <taxon>Canalipalpata</taxon>
        <taxon>Terebellida</taxon>
        <taxon>Terebelliformia</taxon>
        <taxon>Alvinellidae</taxon>
        <taxon>Paralvinella</taxon>
    </lineage>
</organism>
<dbReference type="SMART" id="SM00368">
    <property type="entry name" value="LRR_RI"/>
    <property type="match status" value="6"/>
</dbReference>
<feature type="compositionally biased region" description="Basic and acidic residues" evidence="4">
    <location>
        <begin position="561"/>
        <end position="570"/>
    </location>
</feature>
<feature type="compositionally biased region" description="Polar residues" evidence="4">
    <location>
        <begin position="592"/>
        <end position="601"/>
    </location>
</feature>
<dbReference type="PANTHER" id="PTHR24112:SF9">
    <property type="entry name" value="PROTEIN PHOSPHATASE 1 REGULATORY SUBUNIT 37"/>
    <property type="match status" value="1"/>
</dbReference>
<feature type="compositionally biased region" description="Basic and acidic residues" evidence="4">
    <location>
        <begin position="580"/>
        <end position="591"/>
    </location>
</feature>
<gene>
    <name evidence="5" type="ORF">LSH36_137g04032</name>
</gene>
<dbReference type="PROSITE" id="PS51450">
    <property type="entry name" value="LRR"/>
    <property type="match status" value="1"/>
</dbReference>
<feature type="region of interest" description="Disordered" evidence="4">
    <location>
        <begin position="1001"/>
        <end position="1064"/>
    </location>
</feature>
<feature type="compositionally biased region" description="Polar residues" evidence="4">
    <location>
        <begin position="782"/>
        <end position="801"/>
    </location>
</feature>
<dbReference type="PANTHER" id="PTHR24112">
    <property type="entry name" value="LEUCINE-RICH REPEAT, ISOFORM F-RELATED"/>
    <property type="match status" value="1"/>
</dbReference>
<feature type="compositionally biased region" description="Basic and acidic residues" evidence="4">
    <location>
        <begin position="86"/>
        <end position="97"/>
    </location>
</feature>
<evidence type="ECO:0000256" key="2">
    <source>
        <dbReference type="ARBA" id="ARBA00022737"/>
    </source>
</evidence>
<dbReference type="AlphaFoldDB" id="A0AAD9JWF7"/>
<proteinExistence type="inferred from homology"/>
<feature type="region of interest" description="Disordered" evidence="4">
    <location>
        <begin position="844"/>
        <end position="868"/>
    </location>
</feature>
<evidence type="ECO:0000256" key="4">
    <source>
        <dbReference type="SAM" id="MobiDB-lite"/>
    </source>
</evidence>
<feature type="compositionally biased region" description="Polar residues" evidence="4">
    <location>
        <begin position="1015"/>
        <end position="1036"/>
    </location>
</feature>
<sequence>MASANETLQPDYSKEDKDFENVKCQAYLEEPQTPEITPSVSSDITVTNINTNSNTVSNISAAEVKLTEPQDAHSESCGNKSTDSNLSDRKLKSEEVTIHPLQLQDSCDYHPDNDPESDEVRRTNKKNRHVFFPEDGNIVSGYMEPPSPWNDASQCSTEELVDAYRKACDRFGVKPLPRILQQLNVINDFGGRNETLTMRGERLDSKHCETIEEILRRVQFRTFDLENAHLDDEGTVALFDMIEHYESCNRLNISNNRTIGVRGWQACARLMKKTPCLETLEARNCVISEQVMPFFCRSLKLGSSLTVLHLENSIMSGRHLIILAQALKMNDTLLELYLADNKLMPTDGIQLGNLLRYNFTLQLLDVRNNHLQDVGVSHICDGLWEQNLGQGLATIVLWNNQVTYQAMNSLSRALMNTRSLETLNLGHNNITNEGIHRLKDGLLRNKSLLRIGLQASKISCEGAVALAEFIAESPRLRRIDLRENDIKTGGLMALSLSLKVSQSVTRIDLDKETKRETVGIAIYFSVNFNMFLSMKDYAEQQQRLMNDINNYMQRNRELFRQQEEQKEREQQQQQQQQQQENKEEKSTDKTSEQIQQTSDVNNVKVMDTVDVSGKTGLENLTEEHPTEDMVNDDFIGILQQHFQRPDKLDLNSSRGPHTLDSPAFLCDSALATFSESLQLESELNTKEETSSKNVQVFFPPSPMVSDNGRPTLTPILGAAPSVISPETSDSMPSANSLLGAVHSSAVSKEVLRKSPCSSPTTKRKFIISRVQEPTRFHVVGQPTASSPFSSCSDDTASSPDDISNAGVKSDSGLATGDVVSNTSTSDRLLTKKLTDSANKIMTPDFLDETPVSEEVDRSAKEGISPDSEEVDVFGTEVGRPSQVVRGLGTQVTTSPGSDEVSEDKPEMVSSDSDVSGLLIKEVGNPTSREVNLLVIEGTNSTSQKRSELRKEIQGITSNNGNESARDAINTFSGEVSGLGTEEVVSTTSIDVRVLGTDEECDHISESNQPSSSLSPVTNKSVKMTDSCKIQNVSGVTMPNPRAVSRSETESGTSSSGVDPTDLPEERILSDVIVADSKSSQRVSECTKTASEFSSMNGVSQNIANIRKTSDFIGQHVDCDTSENLSSDCSIPEKSDSFERELEVMLSNLSDSASS</sequence>
<evidence type="ECO:0000313" key="5">
    <source>
        <dbReference type="EMBL" id="KAK2160259.1"/>
    </source>
</evidence>
<protein>
    <recommendedName>
        <fullName evidence="7">Protein phosphatase 1 regulatory subunit 37</fullName>
    </recommendedName>
</protein>